<comment type="caution">
    <text evidence="2">The sequence shown here is derived from an EMBL/GenBank/DDBJ whole genome shotgun (WGS) entry which is preliminary data.</text>
</comment>
<feature type="region of interest" description="Disordered" evidence="1">
    <location>
        <begin position="1"/>
        <end position="60"/>
    </location>
</feature>
<name>A0ABQ7CUG0_BRACR</name>
<organism evidence="2 3">
    <name type="scientific">Brassica cretica</name>
    <name type="common">Mustard</name>
    <dbReference type="NCBI Taxonomy" id="69181"/>
    <lineage>
        <taxon>Eukaryota</taxon>
        <taxon>Viridiplantae</taxon>
        <taxon>Streptophyta</taxon>
        <taxon>Embryophyta</taxon>
        <taxon>Tracheophyta</taxon>
        <taxon>Spermatophyta</taxon>
        <taxon>Magnoliopsida</taxon>
        <taxon>eudicotyledons</taxon>
        <taxon>Gunneridae</taxon>
        <taxon>Pentapetalae</taxon>
        <taxon>rosids</taxon>
        <taxon>malvids</taxon>
        <taxon>Brassicales</taxon>
        <taxon>Brassicaceae</taxon>
        <taxon>Brassiceae</taxon>
        <taxon>Brassica</taxon>
    </lineage>
</organism>
<gene>
    <name evidence="2" type="ORF">DY000_02017202</name>
</gene>
<reference evidence="2 3" key="1">
    <citation type="journal article" date="2020" name="BMC Genomics">
        <title>Intraspecific diversification of the crop wild relative Brassica cretica Lam. using demographic model selection.</title>
        <authorList>
            <person name="Kioukis A."/>
            <person name="Michalopoulou V.A."/>
            <person name="Briers L."/>
            <person name="Pirintsos S."/>
            <person name="Studholme D.J."/>
            <person name="Pavlidis P."/>
            <person name="Sarris P.F."/>
        </authorList>
    </citation>
    <scope>NUCLEOTIDE SEQUENCE [LARGE SCALE GENOMIC DNA]</scope>
    <source>
        <strain evidence="3">cv. PFS-1207/04</strain>
    </source>
</reference>
<dbReference type="Proteomes" id="UP000266723">
    <property type="component" value="Unassembled WGS sequence"/>
</dbReference>
<accession>A0ABQ7CUG0</accession>
<sequence>MREFRTHEGYGFPTSGSGSSEGEGMDACAQRWRGGPGGGGEDRCGHGEEEGCKGIEKEAE</sequence>
<keyword evidence="3" id="KW-1185">Reference proteome</keyword>
<evidence type="ECO:0000313" key="2">
    <source>
        <dbReference type="EMBL" id="KAF3563057.1"/>
    </source>
</evidence>
<proteinExistence type="predicted"/>
<feature type="compositionally biased region" description="Basic and acidic residues" evidence="1">
    <location>
        <begin position="40"/>
        <end position="60"/>
    </location>
</feature>
<dbReference type="EMBL" id="QGKV02000759">
    <property type="protein sequence ID" value="KAF3563057.1"/>
    <property type="molecule type" value="Genomic_DNA"/>
</dbReference>
<evidence type="ECO:0000256" key="1">
    <source>
        <dbReference type="SAM" id="MobiDB-lite"/>
    </source>
</evidence>
<evidence type="ECO:0000313" key="3">
    <source>
        <dbReference type="Proteomes" id="UP000266723"/>
    </source>
</evidence>
<protein>
    <submittedName>
        <fullName evidence="2">Uncharacterized protein</fullName>
    </submittedName>
</protein>